<sequence length="243" mass="28855">MDLVTIDNFQGESFIGRRIVILDNDTLVDQTPEIDTPVELSPKITNKEIMADYFYMTTISKKSRLAWWKKPIVIHLSDDFDEEIIEDLKSFVDSINATETVQINFSDTKEGSNLMILNHKVTFSSDLLKNLNDFPKQKILFYYTTYSLYRVDSEIDHGFIKIDLDRTNNSQEIKRSLRRTLYASLGYFIGRDEISRESLLYRKSERDADLNDYDRLLLQVHYDHLTDYRVNTYDLYELFWKKY</sequence>
<evidence type="ECO:0000313" key="2">
    <source>
        <dbReference type="Proteomes" id="UP000193431"/>
    </source>
</evidence>
<proteinExistence type="predicted"/>
<dbReference type="EMBL" id="CP019344">
    <property type="protein sequence ID" value="ARN77272.1"/>
    <property type="molecule type" value="Genomic_DNA"/>
</dbReference>
<gene>
    <name evidence="1" type="ORF">BST97_04345</name>
</gene>
<dbReference type="AlphaFoldDB" id="A0A1W6MI57"/>
<protein>
    <submittedName>
        <fullName evidence="1">Uncharacterized protein</fullName>
    </submittedName>
</protein>
<evidence type="ECO:0000313" key="1">
    <source>
        <dbReference type="EMBL" id="ARN77272.1"/>
    </source>
</evidence>
<keyword evidence="2" id="KW-1185">Reference proteome</keyword>
<reference evidence="1 2" key="1">
    <citation type="submission" date="2016-11" db="EMBL/GenBank/DDBJ databases">
        <title>Trade-off between light-utilization and light-protection in marine flavobacteria.</title>
        <authorList>
            <person name="Kumagai Y."/>
        </authorList>
    </citation>
    <scope>NUCLEOTIDE SEQUENCE [LARGE SCALE GENOMIC DNA]</scope>
    <source>
        <strain evidence="1 2">JCM 13191</strain>
    </source>
</reference>
<dbReference type="Proteomes" id="UP000193431">
    <property type="component" value="Chromosome"/>
</dbReference>
<organism evidence="1 2">
    <name type="scientific">Nonlabens spongiae</name>
    <dbReference type="NCBI Taxonomy" id="331648"/>
    <lineage>
        <taxon>Bacteria</taxon>
        <taxon>Pseudomonadati</taxon>
        <taxon>Bacteroidota</taxon>
        <taxon>Flavobacteriia</taxon>
        <taxon>Flavobacteriales</taxon>
        <taxon>Flavobacteriaceae</taxon>
        <taxon>Nonlabens</taxon>
    </lineage>
</organism>
<accession>A0A1W6MI57</accession>
<name>A0A1W6MI57_9FLAO</name>